<dbReference type="SMART" id="SM00398">
    <property type="entry name" value="HMG"/>
    <property type="match status" value="2"/>
</dbReference>
<dbReference type="InterPro" id="IPR009071">
    <property type="entry name" value="HMG_box_dom"/>
</dbReference>
<organism evidence="4 5">
    <name type="scientific">Tritrichomonas foetus</name>
    <dbReference type="NCBI Taxonomy" id="1144522"/>
    <lineage>
        <taxon>Eukaryota</taxon>
        <taxon>Metamonada</taxon>
        <taxon>Parabasalia</taxon>
        <taxon>Tritrichomonadida</taxon>
        <taxon>Tritrichomonadidae</taxon>
        <taxon>Tritrichomonas</taxon>
    </lineage>
</organism>
<evidence type="ECO:0000313" key="5">
    <source>
        <dbReference type="Proteomes" id="UP000179807"/>
    </source>
</evidence>
<feature type="DNA-binding region" description="HMG box" evidence="1">
    <location>
        <begin position="5"/>
        <end position="73"/>
    </location>
</feature>
<dbReference type="OrthoDB" id="6247875at2759"/>
<dbReference type="RefSeq" id="XP_068357749.1">
    <property type="nucleotide sequence ID" value="XM_068505785.1"/>
</dbReference>
<evidence type="ECO:0000256" key="1">
    <source>
        <dbReference type="PROSITE-ProRule" id="PRU00267"/>
    </source>
</evidence>
<dbReference type="PROSITE" id="PS50118">
    <property type="entry name" value="HMG_BOX_2"/>
    <property type="match status" value="1"/>
</dbReference>
<dbReference type="GeneID" id="94840489"/>
<keyword evidence="5" id="KW-1185">Reference proteome</keyword>
<protein>
    <recommendedName>
        <fullName evidence="3">HMG box domain-containing protein</fullName>
    </recommendedName>
</protein>
<evidence type="ECO:0000259" key="3">
    <source>
        <dbReference type="PROSITE" id="PS50118"/>
    </source>
</evidence>
<feature type="compositionally biased region" description="Basic and acidic residues" evidence="2">
    <location>
        <begin position="195"/>
        <end position="206"/>
    </location>
</feature>
<dbReference type="EMBL" id="MLAK01000786">
    <property type="protein sequence ID" value="OHT04613.1"/>
    <property type="molecule type" value="Genomic_DNA"/>
</dbReference>
<feature type="compositionally biased region" description="Polar residues" evidence="2">
    <location>
        <begin position="216"/>
        <end position="228"/>
    </location>
</feature>
<dbReference type="GO" id="GO:0005634">
    <property type="term" value="C:nucleus"/>
    <property type="evidence" value="ECO:0007669"/>
    <property type="project" value="UniProtKB-UniRule"/>
</dbReference>
<dbReference type="GO" id="GO:0003677">
    <property type="term" value="F:DNA binding"/>
    <property type="evidence" value="ECO:0007669"/>
    <property type="project" value="UniProtKB-UniRule"/>
</dbReference>
<reference evidence="4" key="1">
    <citation type="submission" date="2016-10" db="EMBL/GenBank/DDBJ databases">
        <authorList>
            <person name="Benchimol M."/>
            <person name="Almeida L.G."/>
            <person name="Vasconcelos A.T."/>
            <person name="Perreira-Neves A."/>
            <person name="Rosa I.A."/>
            <person name="Tasca T."/>
            <person name="Bogo M.R."/>
            <person name="de Souza W."/>
        </authorList>
    </citation>
    <scope>NUCLEOTIDE SEQUENCE [LARGE SCALE GENOMIC DNA]</scope>
    <source>
        <strain evidence="4">K</strain>
    </source>
</reference>
<dbReference type="Pfam" id="PF00505">
    <property type="entry name" value="HMG_box"/>
    <property type="match status" value="2"/>
</dbReference>
<keyword evidence="1" id="KW-0539">Nucleus</keyword>
<feature type="domain" description="HMG box" evidence="3">
    <location>
        <begin position="5"/>
        <end position="73"/>
    </location>
</feature>
<dbReference type="AlphaFoldDB" id="A0A1J4K535"/>
<evidence type="ECO:0000256" key="2">
    <source>
        <dbReference type="SAM" id="MobiDB-lite"/>
    </source>
</evidence>
<name>A0A1J4K535_9EUKA</name>
<comment type="caution">
    <text evidence="4">The sequence shown here is derived from an EMBL/GenBank/DDBJ whole genome shotgun (WGS) entry which is preliminary data.</text>
</comment>
<dbReference type="SUPFAM" id="SSF47095">
    <property type="entry name" value="HMG-box"/>
    <property type="match status" value="2"/>
</dbReference>
<sequence length="295" mass="33855">MSHIRKPNLLPYLKYALDKREQVQKDNPTLGKREINKVIGAMWTSETQEVRQYYKQQCQTEMDAISENQKNKIKPAKPKKEMTVKSLEKKAFITANPFFRYANDRKAQVAKENPGFSYRDVVRYIAAQWHNEPQAVRDFYSSFSTANNNISNNDKNNSNSDSNINAVGKNRDTNSTKNTNMNNNSSLNLSSNDHFNSESSHERNENLDNESDFSEPKNNLSSSRYLGNTQTIDLTPKVLTIELNRNSSQEILNEETQFSYSSFSPYTLNFNDKSTSNSLNSTSGILKNLMKRLNK</sequence>
<keyword evidence="1" id="KW-0238">DNA-binding</keyword>
<dbReference type="InterPro" id="IPR036910">
    <property type="entry name" value="HMG_box_dom_sf"/>
</dbReference>
<dbReference type="VEuPathDB" id="TrichDB:TRFO_27818"/>
<feature type="compositionally biased region" description="Low complexity" evidence="2">
    <location>
        <begin position="175"/>
        <end position="192"/>
    </location>
</feature>
<feature type="compositionally biased region" description="Low complexity" evidence="2">
    <location>
        <begin position="149"/>
        <end position="166"/>
    </location>
</feature>
<evidence type="ECO:0000313" key="4">
    <source>
        <dbReference type="EMBL" id="OHT04613.1"/>
    </source>
</evidence>
<gene>
    <name evidence="4" type="ORF">TRFO_27818</name>
</gene>
<dbReference type="Proteomes" id="UP000179807">
    <property type="component" value="Unassembled WGS sequence"/>
</dbReference>
<proteinExistence type="predicted"/>
<feature type="region of interest" description="Disordered" evidence="2">
    <location>
        <begin position="149"/>
        <end position="228"/>
    </location>
</feature>
<dbReference type="Gene3D" id="1.10.30.10">
    <property type="entry name" value="High mobility group box domain"/>
    <property type="match status" value="2"/>
</dbReference>
<accession>A0A1J4K535</accession>